<dbReference type="Proteomes" id="UP000005237">
    <property type="component" value="Unassembled WGS sequence"/>
</dbReference>
<reference evidence="3" key="2">
    <citation type="submission" date="2022-06" db="UniProtKB">
        <authorList>
            <consortium name="EnsemblMetazoa"/>
        </authorList>
    </citation>
    <scope>IDENTIFICATION</scope>
    <source>
        <strain evidence="3">DF5081</strain>
    </source>
</reference>
<dbReference type="GO" id="GO:0002116">
    <property type="term" value="C:semaphorin receptor complex"/>
    <property type="evidence" value="ECO:0007669"/>
    <property type="project" value="TreeGrafter"/>
</dbReference>
<dbReference type="InterPro" id="IPR031148">
    <property type="entry name" value="Plexin"/>
</dbReference>
<dbReference type="PROSITE" id="PS51004">
    <property type="entry name" value="SEMA"/>
    <property type="match status" value="1"/>
</dbReference>
<dbReference type="PANTHER" id="PTHR22625">
    <property type="entry name" value="PLEXIN"/>
    <property type="match status" value="1"/>
</dbReference>
<dbReference type="InterPro" id="IPR001627">
    <property type="entry name" value="Semap_dom"/>
</dbReference>
<dbReference type="GO" id="GO:0030334">
    <property type="term" value="P:regulation of cell migration"/>
    <property type="evidence" value="ECO:0007669"/>
    <property type="project" value="TreeGrafter"/>
</dbReference>
<dbReference type="GO" id="GO:0005886">
    <property type="term" value="C:plasma membrane"/>
    <property type="evidence" value="ECO:0007669"/>
    <property type="project" value="TreeGrafter"/>
</dbReference>
<dbReference type="PANTHER" id="PTHR22625:SF70">
    <property type="entry name" value="PLEXIN A, ISOFORM A"/>
    <property type="match status" value="1"/>
</dbReference>
<dbReference type="InterPro" id="IPR036352">
    <property type="entry name" value="Semap_dom_sf"/>
</dbReference>
<comment type="caution">
    <text evidence="1">Lacks conserved residue(s) required for the propagation of feature annotation.</text>
</comment>
<dbReference type="GO" id="GO:0017154">
    <property type="term" value="F:semaphorin receptor activity"/>
    <property type="evidence" value="ECO:0007669"/>
    <property type="project" value="InterPro"/>
</dbReference>
<dbReference type="Pfam" id="PF01403">
    <property type="entry name" value="Sema"/>
    <property type="match status" value="1"/>
</dbReference>
<dbReference type="Gene3D" id="2.130.10.10">
    <property type="entry name" value="YVTN repeat-like/Quinoprotein amine dehydrogenase"/>
    <property type="match status" value="1"/>
</dbReference>
<keyword evidence="4" id="KW-1185">Reference proteome</keyword>
<feature type="domain" description="Sema" evidence="2">
    <location>
        <begin position="1"/>
        <end position="126"/>
    </location>
</feature>
<protein>
    <submittedName>
        <fullName evidence="3">Sema domain-containing protein</fullName>
    </submittedName>
</protein>
<name>A0A8R1ENJ4_CAEJA</name>
<dbReference type="InterPro" id="IPR015943">
    <property type="entry name" value="WD40/YVTN_repeat-like_dom_sf"/>
</dbReference>
<sequence length="126" mass="14271">MLTRQFTVRLERICSALYRVYLNTNSPKYPLQVPLECISNGIDFNLVQDVYVTRAGYELAKSLDISVSDAVLYGVFWEGDKNSYRAAEPTGKSAICMFAMREIEATFKQNIMKCYKGTSGLKKVCN</sequence>
<evidence type="ECO:0000313" key="4">
    <source>
        <dbReference type="Proteomes" id="UP000005237"/>
    </source>
</evidence>
<evidence type="ECO:0000256" key="1">
    <source>
        <dbReference type="PROSITE-ProRule" id="PRU00352"/>
    </source>
</evidence>
<proteinExistence type="predicted"/>
<dbReference type="AlphaFoldDB" id="A0A8R1ENJ4"/>
<organism evidence="3 4">
    <name type="scientific">Caenorhabditis japonica</name>
    <dbReference type="NCBI Taxonomy" id="281687"/>
    <lineage>
        <taxon>Eukaryota</taxon>
        <taxon>Metazoa</taxon>
        <taxon>Ecdysozoa</taxon>
        <taxon>Nematoda</taxon>
        <taxon>Chromadorea</taxon>
        <taxon>Rhabditida</taxon>
        <taxon>Rhabditina</taxon>
        <taxon>Rhabditomorpha</taxon>
        <taxon>Rhabditoidea</taxon>
        <taxon>Rhabditidae</taxon>
        <taxon>Peloderinae</taxon>
        <taxon>Caenorhabditis</taxon>
    </lineage>
</organism>
<reference evidence="4" key="1">
    <citation type="submission" date="2010-08" db="EMBL/GenBank/DDBJ databases">
        <authorList>
            <consortium name="Caenorhabditis japonica Sequencing Consortium"/>
            <person name="Wilson R.K."/>
        </authorList>
    </citation>
    <scope>NUCLEOTIDE SEQUENCE [LARGE SCALE GENOMIC DNA]</scope>
    <source>
        <strain evidence="4">DF5081</strain>
    </source>
</reference>
<dbReference type="EnsemblMetazoa" id="CJA38524a.1">
    <property type="protein sequence ID" value="CJA38524a.1"/>
    <property type="gene ID" value="WBGene00214371"/>
</dbReference>
<evidence type="ECO:0000313" key="3">
    <source>
        <dbReference type="EnsemblMetazoa" id="CJA38524a.1"/>
    </source>
</evidence>
<evidence type="ECO:0000259" key="2">
    <source>
        <dbReference type="PROSITE" id="PS51004"/>
    </source>
</evidence>
<dbReference type="SUPFAM" id="SSF101912">
    <property type="entry name" value="Sema domain"/>
    <property type="match status" value="1"/>
</dbReference>
<accession>A0A8R1ENJ4</accession>